<keyword evidence="3" id="KW-1185">Reference proteome</keyword>
<evidence type="ECO:0000256" key="1">
    <source>
        <dbReference type="SAM" id="Phobius"/>
    </source>
</evidence>
<keyword evidence="1" id="KW-0472">Membrane</keyword>
<gene>
    <name evidence="2" type="ORF">CICLE_v10026871mg</name>
</gene>
<dbReference type="AlphaFoldDB" id="V4S0H5"/>
<accession>V4S0H5</accession>
<feature type="transmembrane region" description="Helical" evidence="1">
    <location>
        <begin position="13"/>
        <end position="39"/>
    </location>
</feature>
<dbReference type="Proteomes" id="UP000030687">
    <property type="component" value="Unassembled WGS sequence"/>
</dbReference>
<name>V4S0H5_CITCL</name>
<dbReference type="InParanoid" id="V4S0H5"/>
<dbReference type="EMBL" id="KI536925">
    <property type="protein sequence ID" value="ESR40858.1"/>
    <property type="molecule type" value="Genomic_DNA"/>
</dbReference>
<sequence length="80" mass="9763">MWWYVLPLRSRDLWWFVIVSLTKFTNLGLFILFCLVLCFMMRIFDKKSFYFMESVAKAELMDAFKRLKKSGQKFCREEAI</sequence>
<protein>
    <submittedName>
        <fullName evidence="2">Uncharacterized protein</fullName>
    </submittedName>
</protein>
<dbReference type="KEGG" id="cic:CICLE_v10026871mg"/>
<reference evidence="2 3" key="1">
    <citation type="submission" date="2013-10" db="EMBL/GenBank/DDBJ databases">
        <authorList>
            <consortium name="International Citrus Genome Consortium"/>
            <person name="Jenkins J."/>
            <person name="Schmutz J."/>
            <person name="Prochnik S."/>
            <person name="Rokhsar D."/>
            <person name="Gmitter F."/>
            <person name="Ollitrault P."/>
            <person name="Machado M."/>
            <person name="Talon M."/>
            <person name="Wincker P."/>
            <person name="Jaillon O."/>
            <person name="Morgante M."/>
        </authorList>
    </citation>
    <scope>NUCLEOTIDE SEQUENCE</scope>
    <source>
        <strain evidence="3">cv. Clemenules</strain>
    </source>
</reference>
<organism evidence="2 3">
    <name type="scientific">Citrus clementina</name>
    <name type="common">Clementine</name>
    <name type="synonym">Citrus deliciosa x Citrus sinensis</name>
    <dbReference type="NCBI Taxonomy" id="85681"/>
    <lineage>
        <taxon>Eukaryota</taxon>
        <taxon>Viridiplantae</taxon>
        <taxon>Streptophyta</taxon>
        <taxon>Embryophyta</taxon>
        <taxon>Tracheophyta</taxon>
        <taxon>Spermatophyta</taxon>
        <taxon>Magnoliopsida</taxon>
        <taxon>eudicotyledons</taxon>
        <taxon>Gunneridae</taxon>
        <taxon>Pentapetalae</taxon>
        <taxon>rosids</taxon>
        <taxon>malvids</taxon>
        <taxon>Sapindales</taxon>
        <taxon>Rutaceae</taxon>
        <taxon>Aurantioideae</taxon>
        <taxon>Citrus</taxon>
    </lineage>
</organism>
<evidence type="ECO:0000313" key="2">
    <source>
        <dbReference type="EMBL" id="ESR40858.1"/>
    </source>
</evidence>
<proteinExistence type="predicted"/>
<keyword evidence="1" id="KW-1133">Transmembrane helix</keyword>
<keyword evidence="1" id="KW-0812">Transmembrane</keyword>
<evidence type="ECO:0000313" key="3">
    <source>
        <dbReference type="Proteomes" id="UP000030687"/>
    </source>
</evidence>
<dbReference type="Gramene" id="ESR40858">
    <property type="protein sequence ID" value="ESR40858"/>
    <property type="gene ID" value="CICLE_v10026871mg"/>
</dbReference>